<reference evidence="2 3" key="1">
    <citation type="submission" date="2021-06" db="EMBL/GenBank/DDBJ databases">
        <title>Caerostris extrusa draft genome.</title>
        <authorList>
            <person name="Kono N."/>
            <person name="Arakawa K."/>
        </authorList>
    </citation>
    <scope>NUCLEOTIDE SEQUENCE [LARGE SCALE GENOMIC DNA]</scope>
</reference>
<organism evidence="2 3">
    <name type="scientific">Caerostris extrusa</name>
    <name type="common">Bark spider</name>
    <name type="synonym">Caerostris bankana</name>
    <dbReference type="NCBI Taxonomy" id="172846"/>
    <lineage>
        <taxon>Eukaryota</taxon>
        <taxon>Metazoa</taxon>
        <taxon>Ecdysozoa</taxon>
        <taxon>Arthropoda</taxon>
        <taxon>Chelicerata</taxon>
        <taxon>Arachnida</taxon>
        <taxon>Araneae</taxon>
        <taxon>Araneomorphae</taxon>
        <taxon>Entelegynae</taxon>
        <taxon>Araneoidea</taxon>
        <taxon>Araneidae</taxon>
        <taxon>Caerostris</taxon>
    </lineage>
</organism>
<feature type="compositionally biased region" description="Basic and acidic residues" evidence="1">
    <location>
        <begin position="62"/>
        <end position="71"/>
    </location>
</feature>
<gene>
    <name evidence="2" type="ORF">CEXT_165291</name>
</gene>
<protein>
    <submittedName>
        <fullName evidence="2">Uncharacterized protein</fullName>
    </submittedName>
</protein>
<dbReference type="EMBL" id="BPLR01010718">
    <property type="protein sequence ID" value="GIY41490.1"/>
    <property type="molecule type" value="Genomic_DNA"/>
</dbReference>
<accession>A0AAV4T5D5</accession>
<keyword evidence="3" id="KW-1185">Reference proteome</keyword>
<sequence>MGIPSKMAQDVPILHRGREIERDGSRLIRLLEERAALLTRGQEVAGDEARPSSGESDLSELPLREDVSTKP</sequence>
<evidence type="ECO:0000313" key="3">
    <source>
        <dbReference type="Proteomes" id="UP001054945"/>
    </source>
</evidence>
<evidence type="ECO:0000313" key="2">
    <source>
        <dbReference type="EMBL" id="GIY41490.1"/>
    </source>
</evidence>
<name>A0AAV4T5D5_CAEEX</name>
<feature type="region of interest" description="Disordered" evidence="1">
    <location>
        <begin position="39"/>
        <end position="71"/>
    </location>
</feature>
<comment type="caution">
    <text evidence="2">The sequence shown here is derived from an EMBL/GenBank/DDBJ whole genome shotgun (WGS) entry which is preliminary data.</text>
</comment>
<evidence type="ECO:0000256" key="1">
    <source>
        <dbReference type="SAM" id="MobiDB-lite"/>
    </source>
</evidence>
<dbReference type="AlphaFoldDB" id="A0AAV4T5D5"/>
<proteinExistence type="predicted"/>
<dbReference type="Proteomes" id="UP001054945">
    <property type="component" value="Unassembled WGS sequence"/>
</dbReference>